<accession>A0ACC3D583</accession>
<comment type="caution">
    <text evidence="1">The sequence shown here is derived from an EMBL/GenBank/DDBJ whole genome shotgun (WGS) entry which is preliminary data.</text>
</comment>
<sequence length="346" mass="36033">MTTDCELWLQIASTGEPTDAAEWPLVLEHILARLFHIIESDFPKPPPKQFVSDQAAAASQLPTSSAFDKENAPPASPPTSRPADSSSSPHQEPATSSAPVADLPEPVPALYTSVRRQFEASFSKQPPHTLQRLAELVLRPTQHYKHLPPYLRALDRVVAVSSPSTIFPLPQAELPRNSGLLNGASSTPSASSNSAGGLGSDESLGGALLTPIPWLDKHKDDEGRRGSGASGTGSLSASSPTRSRDQNGQGAELKSEKMEIVDGPNGAGRIETVTVVNGVLQTSSAPSSTPAPQASGSTPAAAQGSSSSTTSTDDAPVAAQAQSMEAELREAGAVTQGELLRQEQEA</sequence>
<evidence type="ECO:0000313" key="2">
    <source>
        <dbReference type="Proteomes" id="UP001186974"/>
    </source>
</evidence>
<organism evidence="1 2">
    <name type="scientific">Coniosporium uncinatum</name>
    <dbReference type="NCBI Taxonomy" id="93489"/>
    <lineage>
        <taxon>Eukaryota</taxon>
        <taxon>Fungi</taxon>
        <taxon>Dikarya</taxon>
        <taxon>Ascomycota</taxon>
        <taxon>Pezizomycotina</taxon>
        <taxon>Dothideomycetes</taxon>
        <taxon>Dothideomycetes incertae sedis</taxon>
        <taxon>Coniosporium</taxon>
    </lineage>
</organism>
<feature type="non-terminal residue" evidence="1">
    <location>
        <position position="346"/>
    </location>
</feature>
<protein>
    <submittedName>
        <fullName evidence="1">Uncharacterized protein</fullName>
    </submittedName>
</protein>
<proteinExistence type="predicted"/>
<dbReference type="EMBL" id="JAWDJW010007480">
    <property type="protein sequence ID" value="KAK3062079.1"/>
    <property type="molecule type" value="Genomic_DNA"/>
</dbReference>
<dbReference type="Proteomes" id="UP001186974">
    <property type="component" value="Unassembled WGS sequence"/>
</dbReference>
<name>A0ACC3D583_9PEZI</name>
<gene>
    <name evidence="1" type="ORF">LTS18_004858</name>
</gene>
<keyword evidence="2" id="KW-1185">Reference proteome</keyword>
<evidence type="ECO:0000313" key="1">
    <source>
        <dbReference type="EMBL" id="KAK3062079.1"/>
    </source>
</evidence>
<reference evidence="1" key="1">
    <citation type="submission" date="2024-09" db="EMBL/GenBank/DDBJ databases">
        <title>Black Yeasts Isolated from many extreme environments.</title>
        <authorList>
            <person name="Coleine C."/>
            <person name="Stajich J.E."/>
            <person name="Selbmann L."/>
        </authorList>
    </citation>
    <scope>NUCLEOTIDE SEQUENCE</scope>
    <source>
        <strain evidence="1">CCFEE 5737</strain>
    </source>
</reference>